<dbReference type="InterPro" id="IPR038472">
    <property type="entry name" value="DndE_sf"/>
</dbReference>
<gene>
    <name evidence="1" type="primary">dndE</name>
    <name evidence="1" type="ORF">H5V44_01870</name>
</gene>
<evidence type="ECO:0000313" key="2">
    <source>
        <dbReference type="Proteomes" id="UP000546257"/>
    </source>
</evidence>
<dbReference type="EMBL" id="JACKXD010000001">
    <property type="protein sequence ID" value="MBB6645059.1"/>
    <property type="molecule type" value="Genomic_DNA"/>
</dbReference>
<protein>
    <submittedName>
        <fullName evidence="1">DNA sulfur modification protein DndE</fullName>
    </submittedName>
</protein>
<proteinExistence type="predicted"/>
<dbReference type="Proteomes" id="UP000546257">
    <property type="component" value="Unassembled WGS sequence"/>
</dbReference>
<evidence type="ECO:0000313" key="1">
    <source>
        <dbReference type="EMBL" id="MBB6645059.1"/>
    </source>
</evidence>
<organism evidence="1 2">
    <name type="scientific">Halobellus ruber</name>
    <dbReference type="NCBI Taxonomy" id="2761102"/>
    <lineage>
        <taxon>Archaea</taxon>
        <taxon>Methanobacteriati</taxon>
        <taxon>Methanobacteriota</taxon>
        <taxon>Stenosarchaea group</taxon>
        <taxon>Halobacteria</taxon>
        <taxon>Halobacteriales</taxon>
        <taxon>Haloferacaceae</taxon>
        <taxon>Halobellus</taxon>
    </lineage>
</organism>
<dbReference type="Pfam" id="PF08870">
    <property type="entry name" value="DndE"/>
    <property type="match status" value="1"/>
</dbReference>
<dbReference type="Gene3D" id="1.10.1220.160">
    <property type="entry name" value="DNA sulphur modification protein DndE"/>
    <property type="match status" value="1"/>
</dbReference>
<dbReference type="AlphaFoldDB" id="A0A7J9SG17"/>
<keyword evidence="2" id="KW-1185">Reference proteome</keyword>
<dbReference type="NCBIfam" id="TIGR03184">
    <property type="entry name" value="DNA_S_dndE"/>
    <property type="match status" value="1"/>
</dbReference>
<dbReference type="InterPro" id="IPR014969">
    <property type="entry name" value="DNA_S_DndE"/>
</dbReference>
<sequence length="135" mass="15263">MTKQLNRVQIDESVSYKLRNLGQSTGLTPNYIARIGLMYSLGADRPPSMEEYDTDGKEFNRYTLLGEHDALYIALVQKRMLDEGYDPDSELESYFLAHLNRGIETLSGNISDLGDLYNLVPKELKPEEAPAESTQ</sequence>
<accession>A0A7J9SG17</accession>
<comment type="caution">
    <text evidence="1">The sequence shown here is derived from an EMBL/GenBank/DDBJ whole genome shotgun (WGS) entry which is preliminary data.</text>
</comment>
<dbReference type="RefSeq" id="WP_185191437.1">
    <property type="nucleotide sequence ID" value="NZ_JACKXD010000001.1"/>
</dbReference>
<reference evidence="1 2" key="1">
    <citation type="submission" date="2020-08" db="EMBL/GenBank/DDBJ databases">
        <authorList>
            <person name="Seo M.-J."/>
        </authorList>
    </citation>
    <scope>NUCLEOTIDE SEQUENCE [LARGE SCALE GENOMIC DNA]</scope>
    <source>
        <strain evidence="1 2">MBLA0160</strain>
    </source>
</reference>
<name>A0A7J9SG17_9EURY</name>